<protein>
    <recommendedName>
        <fullName evidence="3">VWFA domain-containing protein</fullName>
    </recommendedName>
</protein>
<evidence type="ECO:0000313" key="2">
    <source>
        <dbReference type="EMBL" id="CBY30850.1"/>
    </source>
</evidence>
<dbReference type="AlphaFoldDB" id="E4Y5G6"/>
<feature type="compositionally biased region" description="Gly residues" evidence="1">
    <location>
        <begin position="574"/>
        <end position="583"/>
    </location>
</feature>
<feature type="compositionally biased region" description="Gly residues" evidence="1">
    <location>
        <begin position="499"/>
        <end position="508"/>
    </location>
</feature>
<feature type="compositionally biased region" description="Gly residues" evidence="1">
    <location>
        <begin position="481"/>
        <end position="490"/>
    </location>
</feature>
<feature type="compositionally biased region" description="Low complexity" evidence="1">
    <location>
        <begin position="584"/>
        <end position="597"/>
    </location>
</feature>
<feature type="compositionally biased region" description="Acidic residues" evidence="1">
    <location>
        <begin position="756"/>
        <end position="767"/>
    </location>
</feature>
<feature type="compositionally biased region" description="Low complexity" evidence="1">
    <location>
        <begin position="746"/>
        <end position="755"/>
    </location>
</feature>
<feature type="region of interest" description="Disordered" evidence="1">
    <location>
        <begin position="481"/>
        <end position="607"/>
    </location>
</feature>
<evidence type="ECO:0000256" key="1">
    <source>
        <dbReference type="SAM" id="MobiDB-lite"/>
    </source>
</evidence>
<feature type="region of interest" description="Disordered" evidence="1">
    <location>
        <begin position="691"/>
        <end position="716"/>
    </location>
</feature>
<dbReference type="EMBL" id="FN654286">
    <property type="protein sequence ID" value="CBY30850.1"/>
    <property type="molecule type" value="Genomic_DNA"/>
</dbReference>
<gene>
    <name evidence="2" type="ORF">GSOID_T00018792001</name>
</gene>
<reference evidence="2" key="1">
    <citation type="journal article" date="2010" name="Science">
        <title>Plasticity of animal genome architecture unmasked by rapid evolution of a pelagic tunicate.</title>
        <authorList>
            <person name="Denoeud F."/>
            <person name="Henriet S."/>
            <person name="Mungpakdee S."/>
            <person name="Aury J.M."/>
            <person name="Da Silva C."/>
            <person name="Brinkmann H."/>
            <person name="Mikhaleva J."/>
            <person name="Olsen L.C."/>
            <person name="Jubin C."/>
            <person name="Canestro C."/>
            <person name="Bouquet J.M."/>
            <person name="Danks G."/>
            <person name="Poulain J."/>
            <person name="Campsteijn C."/>
            <person name="Adamski M."/>
            <person name="Cross I."/>
            <person name="Yadetie F."/>
            <person name="Muffato M."/>
            <person name="Louis A."/>
            <person name="Butcher S."/>
            <person name="Tsagkogeorga G."/>
            <person name="Konrad A."/>
            <person name="Singh S."/>
            <person name="Jensen M.F."/>
            <person name="Cong E.H."/>
            <person name="Eikeseth-Otteraa H."/>
            <person name="Noel B."/>
            <person name="Anthouard V."/>
            <person name="Porcel B.M."/>
            <person name="Kachouri-Lafond R."/>
            <person name="Nishino A."/>
            <person name="Ugolini M."/>
            <person name="Chourrout P."/>
            <person name="Nishida H."/>
            <person name="Aasland R."/>
            <person name="Huzurbazar S."/>
            <person name="Westhof E."/>
            <person name="Delsuc F."/>
            <person name="Lehrach H."/>
            <person name="Reinhardt R."/>
            <person name="Weissenbach J."/>
            <person name="Roy S.W."/>
            <person name="Artiguenave F."/>
            <person name="Postlethwait J.H."/>
            <person name="Manak J.R."/>
            <person name="Thompson E.M."/>
            <person name="Jaillon O."/>
            <person name="Du Pasquier L."/>
            <person name="Boudinot P."/>
            <person name="Liberles D.A."/>
            <person name="Volff J.N."/>
            <person name="Philippe H."/>
            <person name="Lenhard B."/>
            <person name="Roest Crollius H."/>
            <person name="Wincker P."/>
            <person name="Chourrout D."/>
        </authorList>
    </citation>
    <scope>NUCLEOTIDE SEQUENCE [LARGE SCALE GENOMIC DNA]</scope>
</reference>
<dbReference type="Proteomes" id="UP000011014">
    <property type="component" value="Unassembled WGS sequence"/>
</dbReference>
<accession>E4Y5G6</accession>
<name>E4Y5G6_OIKDI</name>
<feature type="compositionally biased region" description="Pro residues" evidence="1">
    <location>
        <begin position="704"/>
        <end position="714"/>
    </location>
</feature>
<feature type="compositionally biased region" description="Gly residues" evidence="1">
    <location>
        <begin position="547"/>
        <end position="556"/>
    </location>
</feature>
<feature type="region of interest" description="Disordered" evidence="1">
    <location>
        <begin position="728"/>
        <end position="767"/>
    </location>
</feature>
<sequence length="790" mass="86461">MRVLLQLALALSVQGKIQRRRRVHHKSQPAASSVGGWSYEMQNDGPGRTCVVVIVQLGCDIRNEIGNIAKTIRTVVDEVHDAGVIPGTLKLGLIRYGVKRNIKIDLTLIDGINYFEDVITDVVLKSVEDIQPMNNAHFIPAFYKAFDMFEEYRNFAQEQHDDQFAQCEEKLVYYITNGHLQCEDCICIAEFETPLAESIGKFNYDIDPAKVQILKKWRGTAGGLSGNNFLENICSDYLTERDNNCCLDMDSPSCVHNRQCERPDIISCSDENKLELFIRRDVLQPLPCYSMTPAVCVMRNKVISMFKLMEIQCRNQDVKLLVQSPNKVPCTYSKHPFENRRILTDNRFEDCYNPTVVDVLKNWQRGITFEKCMDIQAIATDKGVEIRDASLFTRFQAREPSCSAYDEASTIDSSVLNTAVTDAVADCLVQHSSNNKIDNCNSRQCDCDIWLKVAACDFQDPDICSKRPECCSKSGCCGPRGPTGGRGEPGPNGPRGADGSPGGAGAQGKCGPSGLKGNVGLNGPPGGDGPRGQAGVPGKNGNSGLPGRPGMGGKTGLPGFPGQAGASGEPGPAGRPGQGGRPGPRGLQGPSGPRGAQGSSGGPGRGIETEEYYRAYVQKLRATVMAKLNSCRQSGRACQDPLVKKLEGILQGAINDVCKCNCQLDSSSGMCPSLPFRSYAPVRNPIIDQCPSSGSNYPTTRPTYRPPTYRPPTVPSFTWKPVETPVPFVSSSDEDNSSIRFTQNGDSISDPSSYYDDPESDSFSDDEMDLFDENQWNEFNNIRRRKRVHS</sequence>
<evidence type="ECO:0008006" key="3">
    <source>
        <dbReference type="Google" id="ProtNLM"/>
    </source>
</evidence>
<dbReference type="PANTHER" id="PTHR24637:SF421">
    <property type="entry name" value="CUTICLE COLLAGEN DPY-2"/>
    <property type="match status" value="1"/>
</dbReference>
<proteinExistence type="predicted"/>
<organism evidence="2">
    <name type="scientific">Oikopleura dioica</name>
    <name type="common">Tunicate</name>
    <dbReference type="NCBI Taxonomy" id="34765"/>
    <lineage>
        <taxon>Eukaryota</taxon>
        <taxon>Metazoa</taxon>
        <taxon>Chordata</taxon>
        <taxon>Tunicata</taxon>
        <taxon>Appendicularia</taxon>
        <taxon>Copelata</taxon>
        <taxon>Oikopleuridae</taxon>
        <taxon>Oikopleura</taxon>
    </lineage>
</organism>
<feature type="compositionally biased region" description="Gly residues" evidence="1">
    <location>
        <begin position="523"/>
        <end position="532"/>
    </location>
</feature>
<dbReference type="PANTHER" id="PTHR24637">
    <property type="entry name" value="COLLAGEN"/>
    <property type="match status" value="1"/>
</dbReference>